<dbReference type="Pfam" id="PF03767">
    <property type="entry name" value="Acid_phosphat_B"/>
    <property type="match status" value="1"/>
</dbReference>
<feature type="compositionally biased region" description="Low complexity" evidence="2">
    <location>
        <begin position="39"/>
        <end position="52"/>
    </location>
</feature>
<gene>
    <name evidence="4" type="ORF">GCM10009001_29710</name>
</gene>
<accession>A0ABN1GFM5</accession>
<keyword evidence="1 3" id="KW-0732">Signal</keyword>
<dbReference type="PROSITE" id="PS51257">
    <property type="entry name" value="PROKAR_LIPOPROTEIN"/>
    <property type="match status" value="1"/>
</dbReference>
<evidence type="ECO:0000256" key="3">
    <source>
        <dbReference type="SAM" id="SignalP"/>
    </source>
</evidence>
<comment type="caution">
    <text evidence="4">The sequence shown here is derived from an EMBL/GenBank/DDBJ whole genome shotgun (WGS) entry which is preliminary data.</text>
</comment>
<dbReference type="SFLD" id="SFLDG01125">
    <property type="entry name" value="C1.1:_Acid_Phosphatase_Like"/>
    <property type="match status" value="1"/>
</dbReference>
<dbReference type="Proteomes" id="UP001500866">
    <property type="component" value="Unassembled WGS sequence"/>
</dbReference>
<name>A0ABN1GFM5_9BACI</name>
<feature type="compositionally biased region" description="Polar residues" evidence="2">
    <location>
        <begin position="24"/>
        <end position="38"/>
    </location>
</feature>
<dbReference type="PANTHER" id="PTHR31284">
    <property type="entry name" value="ACID PHOSPHATASE-LIKE PROTEIN"/>
    <property type="match status" value="1"/>
</dbReference>
<keyword evidence="4" id="KW-0449">Lipoprotein</keyword>
<reference evidence="4 5" key="1">
    <citation type="journal article" date="2019" name="Int. J. Syst. Evol. Microbiol.">
        <title>The Global Catalogue of Microorganisms (GCM) 10K type strain sequencing project: providing services to taxonomists for standard genome sequencing and annotation.</title>
        <authorList>
            <consortium name="The Broad Institute Genomics Platform"/>
            <consortium name="The Broad Institute Genome Sequencing Center for Infectious Disease"/>
            <person name="Wu L."/>
            <person name="Ma J."/>
        </authorList>
    </citation>
    <scope>NUCLEOTIDE SEQUENCE [LARGE SCALE GENOMIC DNA]</scope>
    <source>
        <strain evidence="4 5">JCM 15395</strain>
    </source>
</reference>
<sequence length="272" mass="30499">MKNRRFVWIITLITFALLVTGGCSSSTESSNPNQTDTESSSSKTTGTQNKKNNNVAKQYKMGVLYQQKSAEVRALQEQAFNLAKQQLNNYLENNESSKSPAVVTDLDETVLDNTPYLAMGVKEGFDYTNWGDKWDAWVDAASAKLIPGAKGFLKYADSKGVKIFYVSNRVAENETPTIKNMKKLGLPQVTKESVMLKGESKKERRSEITEDYEIALLTGDDLHDFAAVFNDASTKKRNKAVERLEDKFGSKFIVLPNSTYGEWSDAKLKTWK</sequence>
<dbReference type="PIRSF" id="PIRSF019271">
    <property type="entry name" value="Acid_Ptase_C"/>
    <property type="match status" value="1"/>
</dbReference>
<proteinExistence type="predicted"/>
<dbReference type="InterPro" id="IPR006423">
    <property type="entry name" value="Lipo_e_P4"/>
</dbReference>
<dbReference type="RefSeq" id="WP_343814821.1">
    <property type="nucleotide sequence ID" value="NZ_BAAADS010000024.1"/>
</dbReference>
<evidence type="ECO:0000256" key="2">
    <source>
        <dbReference type="SAM" id="MobiDB-lite"/>
    </source>
</evidence>
<dbReference type="EMBL" id="BAAADS010000024">
    <property type="protein sequence ID" value="GAA0610491.1"/>
    <property type="molecule type" value="Genomic_DNA"/>
</dbReference>
<dbReference type="InterPro" id="IPR005519">
    <property type="entry name" value="Acid_phosphat_B-like"/>
</dbReference>
<feature type="region of interest" description="Disordered" evidence="2">
    <location>
        <begin position="24"/>
        <end position="52"/>
    </location>
</feature>
<dbReference type="InterPro" id="IPR036412">
    <property type="entry name" value="HAD-like_sf"/>
</dbReference>
<dbReference type="PANTHER" id="PTHR31284:SF10">
    <property type="entry name" value="ACID PHOSPHATASE-LIKE PROTEIN"/>
    <property type="match status" value="1"/>
</dbReference>
<evidence type="ECO:0000313" key="5">
    <source>
        <dbReference type="Proteomes" id="UP001500866"/>
    </source>
</evidence>
<protein>
    <submittedName>
        <fullName evidence="4">5'-nucleotidase, lipoprotein e(P4) family</fullName>
    </submittedName>
</protein>
<organism evidence="4 5">
    <name type="scientific">Virgibacillus siamensis</name>
    <dbReference type="NCBI Taxonomy" id="480071"/>
    <lineage>
        <taxon>Bacteria</taxon>
        <taxon>Bacillati</taxon>
        <taxon>Bacillota</taxon>
        <taxon>Bacilli</taxon>
        <taxon>Bacillales</taxon>
        <taxon>Bacillaceae</taxon>
        <taxon>Virgibacillus</taxon>
    </lineage>
</organism>
<dbReference type="SUPFAM" id="SSF56784">
    <property type="entry name" value="HAD-like"/>
    <property type="match status" value="1"/>
</dbReference>
<feature type="chain" id="PRO_5046333123" evidence="3">
    <location>
        <begin position="26"/>
        <end position="272"/>
    </location>
</feature>
<dbReference type="SFLD" id="SFLDS00003">
    <property type="entry name" value="Haloacid_Dehalogenase"/>
    <property type="match status" value="1"/>
</dbReference>
<keyword evidence="5" id="KW-1185">Reference proteome</keyword>
<evidence type="ECO:0000256" key="1">
    <source>
        <dbReference type="ARBA" id="ARBA00022729"/>
    </source>
</evidence>
<dbReference type="InterPro" id="IPR023214">
    <property type="entry name" value="HAD_sf"/>
</dbReference>
<feature type="signal peptide" evidence="3">
    <location>
        <begin position="1"/>
        <end position="25"/>
    </location>
</feature>
<dbReference type="Gene3D" id="3.40.50.1000">
    <property type="entry name" value="HAD superfamily/HAD-like"/>
    <property type="match status" value="1"/>
</dbReference>
<dbReference type="NCBIfam" id="TIGR01533">
    <property type="entry name" value="lipo_e_P4"/>
    <property type="match status" value="1"/>
</dbReference>
<evidence type="ECO:0000313" key="4">
    <source>
        <dbReference type="EMBL" id="GAA0610491.1"/>
    </source>
</evidence>